<keyword evidence="1" id="KW-0812">Transmembrane</keyword>
<reference evidence="2" key="1">
    <citation type="submission" date="2021-11" db="EMBL/GenBank/DDBJ databases">
        <title>Vibrio ZSDE26 sp. nov. and Vibrio ZSDZ34 sp. nov., isolated from coastal seawater in Qingdao.</title>
        <authorList>
            <person name="Zhang P."/>
        </authorList>
    </citation>
    <scope>NUCLEOTIDE SEQUENCE</scope>
    <source>
        <strain evidence="2">ZSDE26</strain>
    </source>
</reference>
<accession>A0A9X1XK74</accession>
<keyword evidence="1" id="KW-0472">Membrane</keyword>
<sequence>MQISQSKYKLARWSLAIVWWVVFVCVAQNSGFFQVCSVGYSIESPTFSKELVTVKTGSNSDTTGVTQECELSKQLLNHYQHQVDDYPLMMFVFALLFIATLMSLPNNFASFTEPIVPKRRPHLILCVFRE</sequence>
<evidence type="ECO:0000313" key="2">
    <source>
        <dbReference type="EMBL" id="MCK6263403.1"/>
    </source>
</evidence>
<gene>
    <name evidence="2" type="ORF">KP803_08940</name>
</gene>
<dbReference type="EMBL" id="JAJHVV010000005">
    <property type="protein sequence ID" value="MCK6263403.1"/>
    <property type="molecule type" value="Genomic_DNA"/>
</dbReference>
<proteinExistence type="predicted"/>
<evidence type="ECO:0008006" key="4">
    <source>
        <dbReference type="Google" id="ProtNLM"/>
    </source>
</evidence>
<evidence type="ECO:0000256" key="1">
    <source>
        <dbReference type="SAM" id="Phobius"/>
    </source>
</evidence>
<dbReference type="Proteomes" id="UP001139559">
    <property type="component" value="Unassembled WGS sequence"/>
</dbReference>
<organism evidence="2 3">
    <name type="scientific">Vibrio amylolyticus</name>
    <dbReference type="NCBI Taxonomy" id="2847292"/>
    <lineage>
        <taxon>Bacteria</taxon>
        <taxon>Pseudomonadati</taxon>
        <taxon>Pseudomonadota</taxon>
        <taxon>Gammaproteobacteria</taxon>
        <taxon>Vibrionales</taxon>
        <taxon>Vibrionaceae</taxon>
        <taxon>Vibrio</taxon>
    </lineage>
</organism>
<comment type="caution">
    <text evidence="2">The sequence shown here is derived from an EMBL/GenBank/DDBJ whole genome shotgun (WGS) entry which is preliminary data.</text>
</comment>
<feature type="transmembrane region" description="Helical" evidence="1">
    <location>
        <begin position="86"/>
        <end position="104"/>
    </location>
</feature>
<dbReference type="AlphaFoldDB" id="A0A9X1XK74"/>
<evidence type="ECO:0000313" key="3">
    <source>
        <dbReference type="Proteomes" id="UP001139559"/>
    </source>
</evidence>
<dbReference type="RefSeq" id="WP_248008493.1">
    <property type="nucleotide sequence ID" value="NZ_JAJHVV010000005.1"/>
</dbReference>
<feature type="transmembrane region" description="Helical" evidence="1">
    <location>
        <begin position="12"/>
        <end position="33"/>
    </location>
</feature>
<keyword evidence="1" id="KW-1133">Transmembrane helix</keyword>
<protein>
    <recommendedName>
        <fullName evidence="4">Copper resistance protein</fullName>
    </recommendedName>
</protein>
<name>A0A9X1XK74_9VIBR</name>
<keyword evidence="3" id="KW-1185">Reference proteome</keyword>